<feature type="compositionally biased region" description="Basic residues" evidence="1">
    <location>
        <begin position="32"/>
        <end position="42"/>
    </location>
</feature>
<evidence type="ECO:0000313" key="2">
    <source>
        <dbReference type="EMBL" id="KAF9883620.1"/>
    </source>
</evidence>
<evidence type="ECO:0000256" key="1">
    <source>
        <dbReference type="SAM" id="MobiDB-lite"/>
    </source>
</evidence>
<dbReference type="AlphaFoldDB" id="A0AAD4CBV8"/>
<protein>
    <submittedName>
        <fullName evidence="2">Uncharacterized protein</fullName>
    </submittedName>
</protein>
<feature type="compositionally biased region" description="Polar residues" evidence="1">
    <location>
        <begin position="17"/>
        <end position="27"/>
    </location>
</feature>
<keyword evidence="3" id="KW-1185">Reference proteome</keyword>
<reference evidence="2" key="2">
    <citation type="submission" date="2020-02" db="EMBL/GenBank/DDBJ databases">
        <authorList>
            <person name="Gilchrist C.L.M."/>
            <person name="Chooi Y.-H."/>
        </authorList>
    </citation>
    <scope>NUCLEOTIDE SEQUENCE</scope>
    <source>
        <strain evidence="2">MST-FP2251</strain>
    </source>
</reference>
<reference evidence="2" key="1">
    <citation type="journal article" date="2019" name="Beilstein J. Org. Chem.">
        <title>Nanangenines: drimane sesquiterpenoids as the dominant metabolite cohort of a novel Australian fungus, Aspergillus nanangensis.</title>
        <authorList>
            <person name="Lacey H.J."/>
            <person name="Gilchrist C.L.M."/>
            <person name="Crombie A."/>
            <person name="Kalaitzis J.A."/>
            <person name="Vuong D."/>
            <person name="Rutledge P.J."/>
            <person name="Turner P."/>
            <person name="Pitt J.I."/>
            <person name="Lacey E."/>
            <person name="Chooi Y.H."/>
            <person name="Piggott A.M."/>
        </authorList>
    </citation>
    <scope>NUCLEOTIDE SEQUENCE</scope>
    <source>
        <strain evidence="2">MST-FP2251</strain>
    </source>
</reference>
<dbReference type="Proteomes" id="UP001194746">
    <property type="component" value="Unassembled WGS sequence"/>
</dbReference>
<evidence type="ECO:0000313" key="3">
    <source>
        <dbReference type="Proteomes" id="UP001194746"/>
    </source>
</evidence>
<organism evidence="2 3">
    <name type="scientific">Aspergillus nanangensis</name>
    <dbReference type="NCBI Taxonomy" id="2582783"/>
    <lineage>
        <taxon>Eukaryota</taxon>
        <taxon>Fungi</taxon>
        <taxon>Dikarya</taxon>
        <taxon>Ascomycota</taxon>
        <taxon>Pezizomycotina</taxon>
        <taxon>Eurotiomycetes</taxon>
        <taxon>Eurotiomycetidae</taxon>
        <taxon>Eurotiales</taxon>
        <taxon>Aspergillaceae</taxon>
        <taxon>Aspergillus</taxon>
        <taxon>Aspergillus subgen. Circumdati</taxon>
    </lineage>
</organism>
<feature type="region of interest" description="Disordered" evidence="1">
    <location>
        <begin position="15"/>
        <end position="66"/>
    </location>
</feature>
<gene>
    <name evidence="2" type="ORF">FE257_003127</name>
</gene>
<comment type="caution">
    <text evidence="2">The sequence shown here is derived from an EMBL/GenBank/DDBJ whole genome shotgun (WGS) entry which is preliminary data.</text>
</comment>
<accession>A0AAD4CBV8</accession>
<proteinExistence type="predicted"/>
<sequence length="134" mass="15577">METYSNLLYTPSPFSPLKQSLTDGQYQETRRRVPQKRSRLHNRAGYTRPTLRHPPSRRSGKDSTCPTTLRNLWRLLRYNHNVPTMYPYYTTVLTADGDTKQIYMCGGNGDRKYDGTCTRHDIEDQSTTTPVDSR</sequence>
<name>A0AAD4CBV8_ASPNN</name>
<dbReference type="EMBL" id="VCAU01000156">
    <property type="protein sequence ID" value="KAF9883620.1"/>
    <property type="molecule type" value="Genomic_DNA"/>
</dbReference>